<dbReference type="OrthoDB" id="944734at2"/>
<reference evidence="2 3" key="1">
    <citation type="journal article" date="2011" name="Stand. Genomic Sci.">
        <title>Complete genome sequence of the gliding freshwater bacterium Fluviicola taffensis type strain (RW262).</title>
        <authorList>
            <person name="Woyke T."/>
            <person name="Chertkov O."/>
            <person name="Lapidus A."/>
            <person name="Nolan M."/>
            <person name="Lucas S."/>
            <person name="Del Rio T.G."/>
            <person name="Tice H."/>
            <person name="Cheng J.F."/>
            <person name="Tapia R."/>
            <person name="Han C."/>
            <person name="Goodwin L."/>
            <person name="Pitluck S."/>
            <person name="Liolios K."/>
            <person name="Pagani I."/>
            <person name="Ivanova N."/>
            <person name="Huntemann M."/>
            <person name="Mavromatis K."/>
            <person name="Mikhailova N."/>
            <person name="Pati A."/>
            <person name="Chen A."/>
            <person name="Palaniappan K."/>
            <person name="Land M."/>
            <person name="Hauser L."/>
            <person name="Brambilla E.M."/>
            <person name="Rohde M."/>
            <person name="Mwirichia R."/>
            <person name="Sikorski J."/>
            <person name="Tindall B.J."/>
            <person name="Goker M."/>
            <person name="Bristow J."/>
            <person name="Eisen J.A."/>
            <person name="Markowitz V."/>
            <person name="Hugenholtz P."/>
            <person name="Klenk H.P."/>
            <person name="Kyrpides N.C."/>
        </authorList>
    </citation>
    <scope>NUCLEOTIDE SEQUENCE [LARGE SCALE GENOMIC DNA]</scope>
    <source>
        <strain evidence="3">DSM 16823 / RW262 / RW262</strain>
    </source>
</reference>
<organism evidence="2 3">
    <name type="scientific">Fluviicola taffensis (strain DSM 16823 / NCIMB 13979 / RW262)</name>
    <dbReference type="NCBI Taxonomy" id="755732"/>
    <lineage>
        <taxon>Bacteria</taxon>
        <taxon>Pseudomonadati</taxon>
        <taxon>Bacteroidota</taxon>
        <taxon>Flavobacteriia</taxon>
        <taxon>Flavobacteriales</taxon>
        <taxon>Crocinitomicaceae</taxon>
        <taxon>Fluviicola</taxon>
    </lineage>
</organism>
<dbReference type="RefSeq" id="WP_013687013.1">
    <property type="nucleotide sequence ID" value="NC_015321.1"/>
</dbReference>
<keyword evidence="1" id="KW-0732">Signal</keyword>
<dbReference type="EMBL" id="CP002542">
    <property type="protein sequence ID" value="AEA44243.1"/>
    <property type="molecule type" value="Genomic_DNA"/>
</dbReference>
<protein>
    <recommendedName>
        <fullName evidence="4">Outer membrane protein beta-barrel domain-containing protein</fullName>
    </recommendedName>
</protein>
<dbReference type="KEGG" id="fte:Fluta_2257"/>
<accession>F2IAT8</accession>
<reference evidence="3" key="2">
    <citation type="submission" date="2011-02" db="EMBL/GenBank/DDBJ databases">
        <title>The complete genome of Fluviicola taffensis DSM 16823.</title>
        <authorList>
            <consortium name="US DOE Joint Genome Institute (JGI-PGF)"/>
            <person name="Lucas S."/>
            <person name="Copeland A."/>
            <person name="Lapidus A."/>
            <person name="Bruce D."/>
            <person name="Goodwin L."/>
            <person name="Pitluck S."/>
            <person name="Kyrpides N."/>
            <person name="Mavromatis K."/>
            <person name="Ivanova N."/>
            <person name="Mikhailova N."/>
            <person name="Pagani I."/>
            <person name="Chertkov O."/>
            <person name="Detter J.C."/>
            <person name="Han C."/>
            <person name="Tapia R."/>
            <person name="Land M."/>
            <person name="Hauser L."/>
            <person name="Markowitz V."/>
            <person name="Cheng J.-F."/>
            <person name="Hugenholtz P."/>
            <person name="Woyke T."/>
            <person name="Wu D."/>
            <person name="Tindall B."/>
            <person name="Pomrenke H.G."/>
            <person name="Brambilla E."/>
            <person name="Klenk H.-P."/>
            <person name="Eisen J.A."/>
        </authorList>
    </citation>
    <scope>NUCLEOTIDE SEQUENCE [LARGE SCALE GENOMIC DNA]</scope>
    <source>
        <strain evidence="3">DSM 16823 / RW262 / RW262</strain>
    </source>
</reference>
<feature type="chain" id="PRO_5003278243" description="Outer membrane protein beta-barrel domain-containing protein" evidence="1">
    <location>
        <begin position="20"/>
        <end position="221"/>
    </location>
</feature>
<feature type="signal peptide" evidence="1">
    <location>
        <begin position="1"/>
        <end position="19"/>
    </location>
</feature>
<evidence type="ECO:0000256" key="1">
    <source>
        <dbReference type="SAM" id="SignalP"/>
    </source>
</evidence>
<dbReference type="STRING" id="755732.Fluta_2257"/>
<evidence type="ECO:0000313" key="2">
    <source>
        <dbReference type="EMBL" id="AEA44243.1"/>
    </source>
</evidence>
<proteinExistence type="predicted"/>
<evidence type="ECO:0000313" key="3">
    <source>
        <dbReference type="Proteomes" id="UP000007463"/>
    </source>
</evidence>
<dbReference type="eggNOG" id="COG4775">
    <property type="taxonomic scope" value="Bacteria"/>
</dbReference>
<dbReference type="HOGENOM" id="CLU_1249098_0_0_10"/>
<dbReference type="Proteomes" id="UP000007463">
    <property type="component" value="Chromosome"/>
</dbReference>
<evidence type="ECO:0008006" key="4">
    <source>
        <dbReference type="Google" id="ProtNLM"/>
    </source>
</evidence>
<gene>
    <name evidence="2" type="ordered locus">Fluta_2257</name>
</gene>
<keyword evidence="3" id="KW-1185">Reference proteome</keyword>
<name>F2IAT8_FLUTR</name>
<dbReference type="AlphaFoldDB" id="F2IAT8"/>
<sequence precursor="true">MKPILHIFFLLLSILKTNAQEINWRALNNQSNHLISAHFGADYSSYYGVSYAYGIKNKYKPVFIGTEFTLPFGKQVTDDWRGNLNIQTELWHNEHLSLGTKLSFFTRRYASPMATIYNTSTALSIHFGYLRPKVGAVLVVAYDQTLVAHVSHKLMKEYYPQIRDGWYDASGGTFKFGIRGNWSHKSWSTTLTLGKAFARNFKDNPTLPFFAELSVQKRFGR</sequence>